<keyword evidence="7" id="KW-0560">Oxidoreductase</keyword>
<keyword evidence="8" id="KW-0408">Iron</keyword>
<comment type="caution">
    <text evidence="11">The sequence shown here is derived from an EMBL/GenBank/DDBJ whole genome shotgun (WGS) entry which is preliminary data.</text>
</comment>
<dbReference type="InterPro" id="IPR009100">
    <property type="entry name" value="AcylCoA_DH/oxidase_NM_dom_sf"/>
</dbReference>
<keyword evidence="3" id="KW-0349">Heme</keyword>
<dbReference type="GO" id="GO:0020037">
    <property type="term" value="F:heme binding"/>
    <property type="evidence" value="ECO:0007669"/>
    <property type="project" value="InterPro"/>
</dbReference>
<name>G7DW51_MIXOS</name>
<dbReference type="PANTHER" id="PTHR48083:SF28">
    <property type="entry name" value="ACYL-COA DEHYDROGENASE FAMILY PROTEIN (AFU_ORTHOLOGUE AFUA_6G10880)-RELATED"/>
    <property type="match status" value="1"/>
</dbReference>
<dbReference type="InterPro" id="IPR037069">
    <property type="entry name" value="AcylCoA_DH/ox_N_sf"/>
</dbReference>
<dbReference type="OrthoDB" id="2588832at2759"/>
<gene>
    <name evidence="11" type="primary">Mo01511</name>
    <name evidence="11" type="ORF">E5Q_01511</name>
</gene>
<feature type="domain" description="Cytochrome b5 heme-binding" evidence="10">
    <location>
        <begin position="79"/>
        <end position="155"/>
    </location>
</feature>
<reference evidence="11 12" key="1">
    <citation type="journal article" date="2011" name="J. Gen. Appl. Microbiol.">
        <title>Draft genome sequencing of the enigmatic basidiomycete Mixia osmundae.</title>
        <authorList>
            <person name="Nishida H."/>
            <person name="Nagatsuka Y."/>
            <person name="Sugiyama J."/>
        </authorList>
    </citation>
    <scope>NUCLEOTIDE SEQUENCE [LARGE SCALE GENOMIC DNA]</scope>
    <source>
        <strain evidence="12">CBS 9802 / IAM 14324 / JCM 22182 / KY 12970</strain>
    </source>
</reference>
<dbReference type="Pfam" id="PF02771">
    <property type="entry name" value="Acyl-CoA_dh_N"/>
    <property type="match status" value="1"/>
</dbReference>
<dbReference type="SUPFAM" id="SSF47203">
    <property type="entry name" value="Acyl-CoA dehydrogenase C-terminal domain-like"/>
    <property type="match status" value="1"/>
</dbReference>
<dbReference type="PANTHER" id="PTHR48083">
    <property type="entry name" value="MEDIUM-CHAIN SPECIFIC ACYL-COA DEHYDROGENASE, MITOCHONDRIAL-RELATED"/>
    <property type="match status" value="1"/>
</dbReference>
<feature type="region of interest" description="Disordered" evidence="9">
    <location>
        <begin position="1"/>
        <end position="23"/>
    </location>
</feature>
<dbReference type="InterPro" id="IPR013786">
    <property type="entry name" value="AcylCoA_DH/ox_N"/>
</dbReference>
<dbReference type="InterPro" id="IPR036250">
    <property type="entry name" value="AcylCo_DH-like_C"/>
</dbReference>
<evidence type="ECO:0000256" key="1">
    <source>
        <dbReference type="ARBA" id="ARBA00001974"/>
    </source>
</evidence>
<evidence type="ECO:0000259" key="10">
    <source>
        <dbReference type="PROSITE" id="PS50255"/>
    </source>
</evidence>
<dbReference type="Pfam" id="PF00441">
    <property type="entry name" value="Acyl-CoA_dh_1"/>
    <property type="match status" value="1"/>
</dbReference>
<dbReference type="GO" id="GO:0050660">
    <property type="term" value="F:flavin adenine dinucleotide binding"/>
    <property type="evidence" value="ECO:0007669"/>
    <property type="project" value="InterPro"/>
</dbReference>
<evidence type="ECO:0000256" key="3">
    <source>
        <dbReference type="ARBA" id="ARBA00022617"/>
    </source>
</evidence>
<dbReference type="PRINTS" id="PR00363">
    <property type="entry name" value="CYTOCHROMEB5"/>
</dbReference>
<proteinExistence type="inferred from homology"/>
<evidence type="ECO:0000256" key="9">
    <source>
        <dbReference type="SAM" id="MobiDB-lite"/>
    </source>
</evidence>
<evidence type="ECO:0000256" key="5">
    <source>
        <dbReference type="ARBA" id="ARBA00022723"/>
    </source>
</evidence>
<dbReference type="GO" id="GO:0046872">
    <property type="term" value="F:metal ion binding"/>
    <property type="evidence" value="ECO:0007669"/>
    <property type="project" value="UniProtKB-KW"/>
</dbReference>
<dbReference type="InterPro" id="IPR001199">
    <property type="entry name" value="Cyt_B5-like_heme/steroid-bd"/>
</dbReference>
<protein>
    <recommendedName>
        <fullName evidence="10">Cytochrome b5 heme-binding domain-containing protein</fullName>
    </recommendedName>
</protein>
<dbReference type="Gene3D" id="2.40.110.10">
    <property type="entry name" value="Butyryl-CoA Dehydrogenase, subunit A, domain 2"/>
    <property type="match status" value="1"/>
</dbReference>
<dbReference type="GO" id="GO:0005737">
    <property type="term" value="C:cytoplasm"/>
    <property type="evidence" value="ECO:0007669"/>
    <property type="project" value="TreeGrafter"/>
</dbReference>
<dbReference type="InterPro" id="IPR009075">
    <property type="entry name" value="AcylCo_DH/oxidase_C"/>
</dbReference>
<dbReference type="SUPFAM" id="SSF56645">
    <property type="entry name" value="Acyl-CoA dehydrogenase NM domain-like"/>
    <property type="match status" value="1"/>
</dbReference>
<dbReference type="InterPro" id="IPR050741">
    <property type="entry name" value="Acyl-CoA_dehydrogenase"/>
</dbReference>
<dbReference type="EMBL" id="BABT02000047">
    <property type="protein sequence ID" value="GAA94857.1"/>
    <property type="molecule type" value="Genomic_DNA"/>
</dbReference>
<sequence>MLVPKRSSPSQATSSDHRAVTSIQPCNAFQPQQRSARYARATSSSPVSFPDRLLKYLVAEWTGAAARIESTELTILLRDQTFEANEVAKHTSEKDAWIIVDGGVYDVTSFLDKHPGGKKILLKHAGTDSSEQFWKFHNKAILEKSGGKLKIGTVGGGDVVDVGGGGQSDTAALNYDEDTTYFGDMVPFGDPQWYQDWASPYYNDSHRRVRTYMRDFTERELMPNCHEWEEAKEIPPAMIEKCAKAGILAAVVSHHWPTDYAKGIPVPGGVDPAEWDGFHSYIVCDELCRTGSGGVMWALIGGLGIGLPPILRFGSQEMKDRVAPACLSGTKRICLAITEPSGGSDVANLTTTAEKTADGKHYIVNGEKKWITNGIYCEYFTVAVRTGGKGYGGISLLLVERSFGGVNTRKMDCSGAWSSGTSYVTFEDVKVPVENLLGEEGKGFQLVMANFNAERLGIAMQATRFARVCYEEAMKYASKRKTFGVLLRDHPVIRNKFGHMAGQIEACQSWLEAMIYQSKHYDDDDLMLRGGGPIALLKARSTQTFEYCAREAAQIFGGLAYTRGGQAEKVERLYREVRAYAIPGGSEEIMLDLGIRQAVKIAEIQGAKL</sequence>
<dbReference type="InParanoid" id="G7DW51"/>
<comment type="cofactor">
    <cofactor evidence="1">
        <name>FAD</name>
        <dbReference type="ChEBI" id="CHEBI:57692"/>
    </cofactor>
</comment>
<dbReference type="AlphaFoldDB" id="G7DW51"/>
<dbReference type="Gene3D" id="3.10.120.10">
    <property type="entry name" value="Cytochrome b5-like heme/steroid binding domain"/>
    <property type="match status" value="1"/>
</dbReference>
<dbReference type="eggNOG" id="KOG0137">
    <property type="taxonomic scope" value="Eukaryota"/>
</dbReference>
<evidence type="ECO:0000256" key="8">
    <source>
        <dbReference type="ARBA" id="ARBA00023004"/>
    </source>
</evidence>
<dbReference type="eggNOG" id="KOG0537">
    <property type="taxonomic scope" value="Eukaryota"/>
</dbReference>
<evidence type="ECO:0000313" key="11">
    <source>
        <dbReference type="EMBL" id="GAA94857.1"/>
    </source>
</evidence>
<organism evidence="11 12">
    <name type="scientific">Mixia osmundae (strain CBS 9802 / IAM 14324 / JCM 22182 / KY 12970)</name>
    <dbReference type="NCBI Taxonomy" id="764103"/>
    <lineage>
        <taxon>Eukaryota</taxon>
        <taxon>Fungi</taxon>
        <taxon>Dikarya</taxon>
        <taxon>Basidiomycota</taxon>
        <taxon>Pucciniomycotina</taxon>
        <taxon>Mixiomycetes</taxon>
        <taxon>Mixiales</taxon>
        <taxon>Mixiaceae</taxon>
        <taxon>Mixia</taxon>
    </lineage>
</organism>
<dbReference type="SUPFAM" id="SSF55856">
    <property type="entry name" value="Cytochrome b5-like heme/steroid binding domain"/>
    <property type="match status" value="1"/>
</dbReference>
<evidence type="ECO:0000313" key="12">
    <source>
        <dbReference type="Proteomes" id="UP000009131"/>
    </source>
</evidence>
<dbReference type="PROSITE" id="PS50255">
    <property type="entry name" value="CYTOCHROME_B5_2"/>
    <property type="match status" value="1"/>
</dbReference>
<keyword evidence="4" id="KW-0285">Flavoprotein</keyword>
<dbReference type="InterPro" id="IPR006091">
    <property type="entry name" value="Acyl-CoA_Oxase/DH_mid-dom"/>
</dbReference>
<dbReference type="Pfam" id="PF00173">
    <property type="entry name" value="Cyt-b5"/>
    <property type="match status" value="1"/>
</dbReference>
<dbReference type="Proteomes" id="UP000009131">
    <property type="component" value="Unassembled WGS sequence"/>
</dbReference>
<dbReference type="InterPro" id="IPR018506">
    <property type="entry name" value="Cyt_B5_heme-BS"/>
</dbReference>
<dbReference type="SMART" id="SM01117">
    <property type="entry name" value="Cyt-b5"/>
    <property type="match status" value="1"/>
</dbReference>
<dbReference type="Pfam" id="PF02770">
    <property type="entry name" value="Acyl-CoA_dh_M"/>
    <property type="match status" value="1"/>
</dbReference>
<dbReference type="Gene3D" id="1.20.140.10">
    <property type="entry name" value="Butyryl-CoA Dehydrogenase, subunit A, domain 3"/>
    <property type="match status" value="1"/>
</dbReference>
<dbReference type="GO" id="GO:0033539">
    <property type="term" value="P:fatty acid beta-oxidation using acyl-CoA dehydrogenase"/>
    <property type="evidence" value="ECO:0007669"/>
    <property type="project" value="TreeGrafter"/>
</dbReference>
<dbReference type="InterPro" id="IPR036400">
    <property type="entry name" value="Cyt_B5-like_heme/steroid_sf"/>
</dbReference>
<evidence type="ECO:0000256" key="4">
    <source>
        <dbReference type="ARBA" id="ARBA00022630"/>
    </source>
</evidence>
<evidence type="ECO:0000256" key="7">
    <source>
        <dbReference type="ARBA" id="ARBA00023002"/>
    </source>
</evidence>
<dbReference type="STRING" id="764103.G7DW51"/>
<reference evidence="11 12" key="2">
    <citation type="journal article" date="2012" name="Open Biol.">
        <title>Characteristics of nucleosomes and linker DNA regions on the genome of the basidiomycete Mixia osmundae revealed by mono- and dinucleosome mapping.</title>
        <authorList>
            <person name="Nishida H."/>
            <person name="Kondo S."/>
            <person name="Matsumoto T."/>
            <person name="Suzuki Y."/>
            <person name="Yoshikawa H."/>
            <person name="Taylor T.D."/>
            <person name="Sugiyama J."/>
        </authorList>
    </citation>
    <scope>NUCLEOTIDE SEQUENCE [LARGE SCALE GENOMIC DNA]</scope>
    <source>
        <strain evidence="12">CBS 9802 / IAM 14324 / JCM 22182 / KY 12970</strain>
    </source>
</reference>
<dbReference type="FunFam" id="2.40.110.10:FF:000002">
    <property type="entry name" value="Acyl-CoA dehydrogenase fadE12"/>
    <property type="match status" value="1"/>
</dbReference>
<dbReference type="InterPro" id="IPR046373">
    <property type="entry name" value="Acyl-CoA_Oxase/DH_mid-dom_sf"/>
</dbReference>
<evidence type="ECO:0000256" key="6">
    <source>
        <dbReference type="ARBA" id="ARBA00022827"/>
    </source>
</evidence>
<accession>G7DW51</accession>
<keyword evidence="5" id="KW-0479">Metal-binding</keyword>
<evidence type="ECO:0000256" key="2">
    <source>
        <dbReference type="ARBA" id="ARBA00009347"/>
    </source>
</evidence>
<keyword evidence="6" id="KW-0274">FAD</keyword>
<dbReference type="HOGENOM" id="CLU_018204_4_4_1"/>
<dbReference type="PROSITE" id="PS00191">
    <property type="entry name" value="CYTOCHROME_B5_1"/>
    <property type="match status" value="1"/>
</dbReference>
<comment type="similarity">
    <text evidence="2">Belongs to the acyl-CoA dehydrogenase family.</text>
</comment>
<dbReference type="Gene3D" id="1.10.540.10">
    <property type="entry name" value="Acyl-CoA dehydrogenase/oxidase, N-terminal domain"/>
    <property type="match status" value="1"/>
</dbReference>
<keyword evidence="12" id="KW-1185">Reference proteome</keyword>
<dbReference type="GO" id="GO:0003995">
    <property type="term" value="F:acyl-CoA dehydrogenase activity"/>
    <property type="evidence" value="ECO:0007669"/>
    <property type="project" value="TreeGrafter"/>
</dbReference>